<dbReference type="PANTHER" id="PTHR35490">
    <property type="entry name" value="BACTERIOPHAGE N4 ADSORPTION B PROTEIN"/>
    <property type="match status" value="1"/>
</dbReference>
<feature type="region of interest" description="Disordered" evidence="2">
    <location>
        <begin position="73"/>
        <end position="197"/>
    </location>
</feature>
<proteinExistence type="predicted"/>
<comment type="caution">
    <text evidence="4">The sequence shown here is derived from an EMBL/GenBank/DDBJ whole genome shotgun (WGS) entry which is preliminary data.</text>
</comment>
<feature type="transmembrane region" description="Helical" evidence="3">
    <location>
        <begin position="377"/>
        <end position="398"/>
    </location>
</feature>
<feature type="compositionally biased region" description="Low complexity" evidence="2">
    <location>
        <begin position="73"/>
        <end position="83"/>
    </location>
</feature>
<feature type="compositionally biased region" description="Acidic residues" evidence="2">
    <location>
        <begin position="160"/>
        <end position="171"/>
    </location>
</feature>
<keyword evidence="1" id="KW-0175">Coiled coil</keyword>
<reference evidence="4" key="1">
    <citation type="journal article" date="2023" name="Nat. Commun.">
        <title>Diploid and tetraploid genomes of Acorus and the evolution of monocots.</title>
        <authorList>
            <person name="Ma L."/>
            <person name="Liu K.W."/>
            <person name="Li Z."/>
            <person name="Hsiao Y.Y."/>
            <person name="Qi Y."/>
            <person name="Fu T."/>
            <person name="Tang G.D."/>
            <person name="Zhang D."/>
            <person name="Sun W.H."/>
            <person name="Liu D.K."/>
            <person name="Li Y."/>
            <person name="Chen G.Z."/>
            <person name="Liu X.D."/>
            <person name="Liao X.Y."/>
            <person name="Jiang Y.T."/>
            <person name="Yu X."/>
            <person name="Hao Y."/>
            <person name="Huang J."/>
            <person name="Zhao X.W."/>
            <person name="Ke S."/>
            <person name="Chen Y.Y."/>
            <person name="Wu W.L."/>
            <person name="Hsu J.L."/>
            <person name="Lin Y.F."/>
            <person name="Huang M.D."/>
            <person name="Li C.Y."/>
            <person name="Huang L."/>
            <person name="Wang Z.W."/>
            <person name="Zhao X."/>
            <person name="Zhong W.Y."/>
            <person name="Peng D.H."/>
            <person name="Ahmad S."/>
            <person name="Lan S."/>
            <person name="Zhang J.S."/>
            <person name="Tsai W.C."/>
            <person name="Van de Peer Y."/>
            <person name="Liu Z.J."/>
        </authorList>
    </citation>
    <scope>NUCLEOTIDE SEQUENCE</scope>
    <source>
        <strain evidence="4">SCP</strain>
    </source>
</reference>
<accession>A0AAV9BWI1</accession>
<dbReference type="EMBL" id="JAUJYN010000001">
    <property type="protein sequence ID" value="KAK1280940.1"/>
    <property type="molecule type" value="Genomic_DNA"/>
</dbReference>
<evidence type="ECO:0000256" key="1">
    <source>
        <dbReference type="SAM" id="Coils"/>
    </source>
</evidence>
<dbReference type="PANTHER" id="PTHR35490:SF3">
    <property type="entry name" value="(WILD MALAYSIAN BANANA) HYPOTHETICAL PROTEIN"/>
    <property type="match status" value="1"/>
</dbReference>
<feature type="coiled-coil region" evidence="1">
    <location>
        <begin position="329"/>
        <end position="356"/>
    </location>
</feature>
<evidence type="ECO:0000256" key="2">
    <source>
        <dbReference type="SAM" id="MobiDB-lite"/>
    </source>
</evidence>
<keyword evidence="3" id="KW-0472">Membrane</keyword>
<evidence type="ECO:0000313" key="4">
    <source>
        <dbReference type="EMBL" id="KAK1280940.1"/>
    </source>
</evidence>
<evidence type="ECO:0000313" key="5">
    <source>
        <dbReference type="Proteomes" id="UP001179952"/>
    </source>
</evidence>
<feature type="compositionally biased region" description="Basic and acidic residues" evidence="2">
    <location>
        <begin position="131"/>
        <end position="155"/>
    </location>
</feature>
<gene>
    <name evidence="4" type="ORF">QJS04_geneDACA004761</name>
</gene>
<reference evidence="4" key="2">
    <citation type="submission" date="2023-06" db="EMBL/GenBank/DDBJ databases">
        <authorList>
            <person name="Ma L."/>
            <person name="Liu K.-W."/>
            <person name="Li Z."/>
            <person name="Hsiao Y.-Y."/>
            <person name="Qi Y."/>
            <person name="Fu T."/>
            <person name="Tang G."/>
            <person name="Zhang D."/>
            <person name="Sun W.-H."/>
            <person name="Liu D.-K."/>
            <person name="Li Y."/>
            <person name="Chen G.-Z."/>
            <person name="Liu X.-D."/>
            <person name="Liao X.-Y."/>
            <person name="Jiang Y.-T."/>
            <person name="Yu X."/>
            <person name="Hao Y."/>
            <person name="Huang J."/>
            <person name="Zhao X.-W."/>
            <person name="Ke S."/>
            <person name="Chen Y.-Y."/>
            <person name="Wu W.-L."/>
            <person name="Hsu J.-L."/>
            <person name="Lin Y.-F."/>
            <person name="Huang M.-D."/>
            <person name="Li C.-Y."/>
            <person name="Huang L."/>
            <person name="Wang Z.-W."/>
            <person name="Zhao X."/>
            <person name="Zhong W.-Y."/>
            <person name="Peng D.-H."/>
            <person name="Ahmad S."/>
            <person name="Lan S."/>
            <person name="Zhang J.-S."/>
            <person name="Tsai W.-C."/>
            <person name="Van De Peer Y."/>
            <person name="Liu Z.-J."/>
        </authorList>
    </citation>
    <scope>NUCLEOTIDE SEQUENCE</scope>
    <source>
        <strain evidence="4">SCP</strain>
        <tissue evidence="4">Leaves</tissue>
    </source>
</reference>
<dbReference type="Proteomes" id="UP001179952">
    <property type="component" value="Unassembled WGS sequence"/>
</dbReference>
<organism evidence="4 5">
    <name type="scientific">Acorus gramineus</name>
    <name type="common">Dwarf sweet flag</name>
    <dbReference type="NCBI Taxonomy" id="55184"/>
    <lineage>
        <taxon>Eukaryota</taxon>
        <taxon>Viridiplantae</taxon>
        <taxon>Streptophyta</taxon>
        <taxon>Embryophyta</taxon>
        <taxon>Tracheophyta</taxon>
        <taxon>Spermatophyta</taxon>
        <taxon>Magnoliopsida</taxon>
        <taxon>Liliopsida</taxon>
        <taxon>Acoraceae</taxon>
        <taxon>Acorus</taxon>
    </lineage>
</organism>
<sequence>MPTFTAIALESLLETNIRNSNSSTSSKQHQHQQPTFQDVNNNNDRNSDDGSSAMDGKRPSHRIFISPALYATPTTTPIPGSPTCVSPSPYVVNHKRRGIRPSPPPQNPPVDDEDAAPNSKLGSSPDGPSVEVKDKKVEEDEGERAESLRCERIDGLVEGGDAETGEDLEDFYDPRDSMSVVSSNSDADDGGSSRRECPGRRAFSLGLSEFYDADEEFFSDSCSSQSPSLSTKFEAELRSMKLNLLDEIGRRKNTEESLACMQNNWRRIIKYLIPLGLSFPETLCDENAPIDENSIEQICQELVVAKFVSEATGKAEARAEAEAAAESIIDVKNHEINRLRDRLQRCEDVNHEMSQRNQEIVELVRQKRRRRKARQRWIWSCIGLSITIGASMLAYSYLPHLGRSHLPAPDHVPDVSASVIEESGSSDPVM</sequence>
<keyword evidence="5" id="KW-1185">Reference proteome</keyword>
<keyword evidence="3" id="KW-1133">Transmembrane helix</keyword>
<evidence type="ECO:0000256" key="3">
    <source>
        <dbReference type="SAM" id="Phobius"/>
    </source>
</evidence>
<feature type="compositionally biased region" description="Low complexity" evidence="2">
    <location>
        <begin position="40"/>
        <end position="52"/>
    </location>
</feature>
<protein>
    <submittedName>
        <fullName evidence="4">Uncharacterized protein</fullName>
    </submittedName>
</protein>
<feature type="region of interest" description="Disordered" evidence="2">
    <location>
        <begin position="18"/>
        <end position="61"/>
    </location>
</feature>
<keyword evidence="3" id="KW-0812">Transmembrane</keyword>
<dbReference type="AlphaFoldDB" id="A0AAV9BWI1"/>
<name>A0AAV9BWI1_ACOGR</name>
<feature type="compositionally biased region" description="Low complexity" evidence="2">
    <location>
        <begin position="19"/>
        <end position="33"/>
    </location>
</feature>